<comment type="caution">
    <text evidence="6">The sequence shown here is derived from an EMBL/GenBank/DDBJ whole genome shotgun (WGS) entry which is preliminary data.</text>
</comment>
<protein>
    <submittedName>
        <fullName evidence="6">Shikimate dehydrogenase</fullName>
    </submittedName>
</protein>
<dbReference type="Gene3D" id="3.40.50.720">
    <property type="entry name" value="NAD(P)-binding Rossmann-like Domain"/>
    <property type="match status" value="1"/>
</dbReference>
<feature type="domain" description="Shikimate dehydrogenase substrate binding N-terminal" evidence="4">
    <location>
        <begin position="5"/>
        <end position="87"/>
    </location>
</feature>
<dbReference type="InterPro" id="IPR041121">
    <property type="entry name" value="SDH_C"/>
</dbReference>
<dbReference type="RefSeq" id="WP_377543404.1">
    <property type="nucleotide sequence ID" value="NZ_JBHSBN010000004.1"/>
</dbReference>
<dbReference type="Pfam" id="PF08501">
    <property type="entry name" value="Shikimate_dh_N"/>
    <property type="match status" value="1"/>
</dbReference>
<dbReference type="InterPro" id="IPR046346">
    <property type="entry name" value="Aminoacid_DH-like_N_sf"/>
</dbReference>
<keyword evidence="7" id="KW-1185">Reference proteome</keyword>
<dbReference type="InterPro" id="IPR036291">
    <property type="entry name" value="NAD(P)-bd_dom_sf"/>
</dbReference>
<evidence type="ECO:0000313" key="6">
    <source>
        <dbReference type="EMBL" id="MFC4106056.1"/>
    </source>
</evidence>
<evidence type="ECO:0000256" key="3">
    <source>
        <dbReference type="SAM" id="MobiDB-lite"/>
    </source>
</evidence>
<dbReference type="Gene3D" id="3.40.50.10860">
    <property type="entry name" value="Leucine Dehydrogenase, chain A, domain 1"/>
    <property type="match status" value="1"/>
</dbReference>
<evidence type="ECO:0000259" key="4">
    <source>
        <dbReference type="Pfam" id="PF08501"/>
    </source>
</evidence>
<dbReference type="InterPro" id="IPR022893">
    <property type="entry name" value="Shikimate_DH_fam"/>
</dbReference>
<dbReference type="InterPro" id="IPR013708">
    <property type="entry name" value="Shikimate_DH-bd_N"/>
</dbReference>
<feature type="domain" description="SDH C-terminal" evidence="5">
    <location>
        <begin position="264"/>
        <end position="294"/>
    </location>
</feature>
<dbReference type="PANTHER" id="PTHR21089:SF1">
    <property type="entry name" value="BIFUNCTIONAL 3-DEHYDROQUINATE DEHYDRATASE_SHIKIMATE DEHYDROGENASE, CHLOROPLASTIC"/>
    <property type="match status" value="1"/>
</dbReference>
<dbReference type="EMBL" id="JBHSBN010000004">
    <property type="protein sequence ID" value="MFC4106056.1"/>
    <property type="molecule type" value="Genomic_DNA"/>
</dbReference>
<dbReference type="Proteomes" id="UP001595868">
    <property type="component" value="Unassembled WGS sequence"/>
</dbReference>
<evidence type="ECO:0000256" key="2">
    <source>
        <dbReference type="ARBA" id="ARBA00023141"/>
    </source>
</evidence>
<evidence type="ECO:0000256" key="1">
    <source>
        <dbReference type="ARBA" id="ARBA00004871"/>
    </source>
</evidence>
<keyword evidence="2" id="KW-0028">Amino-acid biosynthesis</keyword>
<comment type="pathway">
    <text evidence="1">Metabolic intermediate biosynthesis; chorismate biosynthesis; chorismate from D-erythrose 4-phosphate and phosphoenolpyruvate: step 4/7.</text>
</comment>
<proteinExistence type="predicted"/>
<evidence type="ECO:0000313" key="7">
    <source>
        <dbReference type="Proteomes" id="UP001595868"/>
    </source>
</evidence>
<accession>A0ABV8KJ30</accession>
<sequence length="300" mass="29585">MRAAVLGKPIAHSLSPVIHNAGYRAAGLTGWSYTAVECAEAELPALVAGLGPEWAGLSLTMPLKQAALALAGEVAPVAAATGAANTLVRRADGSWYADNTDVAGMVDVLTAAGVSRGPTVTVLGAGGTARAALAAAAGLGAPAVTVVARRAEAVDDLRPAAEALGIDLHAAPWPASGGPDAAAPGRRPGGPDAAPGRRPGGRGVAEAAFVADVVISTVPKGVADPLAPEVSWRSGTVLFDALYDPWPTPLAGAAAAAGCRVVSGLDLLLAQAVGQFEQFTGVDAPVAAMRAALRAARSPA</sequence>
<dbReference type="SUPFAM" id="SSF53223">
    <property type="entry name" value="Aminoacid dehydrogenase-like, N-terminal domain"/>
    <property type="match status" value="1"/>
</dbReference>
<organism evidence="6 7">
    <name type="scientific">Micromonospora zhanjiangensis</name>
    <dbReference type="NCBI Taxonomy" id="1522057"/>
    <lineage>
        <taxon>Bacteria</taxon>
        <taxon>Bacillati</taxon>
        <taxon>Actinomycetota</taxon>
        <taxon>Actinomycetes</taxon>
        <taxon>Micromonosporales</taxon>
        <taxon>Micromonosporaceae</taxon>
        <taxon>Micromonospora</taxon>
    </lineage>
</organism>
<feature type="compositionally biased region" description="Low complexity" evidence="3">
    <location>
        <begin position="171"/>
        <end position="197"/>
    </location>
</feature>
<dbReference type="PANTHER" id="PTHR21089">
    <property type="entry name" value="SHIKIMATE DEHYDROGENASE"/>
    <property type="match status" value="1"/>
</dbReference>
<dbReference type="Pfam" id="PF18317">
    <property type="entry name" value="SDH_C"/>
    <property type="match status" value="1"/>
</dbReference>
<reference evidence="7" key="1">
    <citation type="journal article" date="2019" name="Int. J. Syst. Evol. Microbiol.">
        <title>The Global Catalogue of Microorganisms (GCM) 10K type strain sequencing project: providing services to taxonomists for standard genome sequencing and annotation.</title>
        <authorList>
            <consortium name="The Broad Institute Genomics Platform"/>
            <consortium name="The Broad Institute Genome Sequencing Center for Infectious Disease"/>
            <person name="Wu L."/>
            <person name="Ma J."/>
        </authorList>
    </citation>
    <scope>NUCLEOTIDE SEQUENCE [LARGE SCALE GENOMIC DNA]</scope>
    <source>
        <strain evidence="7">2902at01</strain>
    </source>
</reference>
<evidence type="ECO:0000259" key="5">
    <source>
        <dbReference type="Pfam" id="PF18317"/>
    </source>
</evidence>
<dbReference type="SUPFAM" id="SSF51735">
    <property type="entry name" value="NAD(P)-binding Rossmann-fold domains"/>
    <property type="match status" value="1"/>
</dbReference>
<gene>
    <name evidence="6" type="ORF">ACFOX0_08915</name>
</gene>
<keyword evidence="2" id="KW-0057">Aromatic amino acid biosynthesis</keyword>
<name>A0ABV8KJ30_9ACTN</name>
<feature type="region of interest" description="Disordered" evidence="3">
    <location>
        <begin position="171"/>
        <end position="201"/>
    </location>
</feature>